<dbReference type="GO" id="GO:0005737">
    <property type="term" value="C:cytoplasm"/>
    <property type="evidence" value="ECO:0007669"/>
    <property type="project" value="UniProtKB-SubCell"/>
</dbReference>
<dbReference type="InterPro" id="IPR002504">
    <property type="entry name" value="NADK"/>
</dbReference>
<dbReference type="RefSeq" id="WP_092927352.1">
    <property type="nucleotide sequence ID" value="NZ_FJTZ01000012.1"/>
</dbReference>
<keyword evidence="1 6" id="KW-0808">Transferase</keyword>
<feature type="active site" description="Proton acceptor" evidence="6">
    <location>
        <position position="50"/>
    </location>
</feature>
<name>A0A2P2BNN1_9FIRM</name>
<comment type="cofactor">
    <cofactor evidence="6">
        <name>a divalent metal cation</name>
        <dbReference type="ChEBI" id="CHEBI:60240"/>
    </cofactor>
</comment>
<dbReference type="Gene3D" id="2.60.200.30">
    <property type="entry name" value="Probable inorganic polyphosphate/atp-NAD kinase, domain 2"/>
    <property type="match status" value="1"/>
</dbReference>
<dbReference type="InterPro" id="IPR016064">
    <property type="entry name" value="NAD/diacylglycerol_kinase_sf"/>
</dbReference>
<evidence type="ECO:0000256" key="2">
    <source>
        <dbReference type="ARBA" id="ARBA00022777"/>
    </source>
</evidence>
<feature type="binding site" evidence="6">
    <location>
        <begin position="50"/>
        <end position="51"/>
    </location>
    <ligand>
        <name>NAD(+)</name>
        <dbReference type="ChEBI" id="CHEBI:57540"/>
    </ligand>
</feature>
<dbReference type="GO" id="GO:0006741">
    <property type="term" value="P:NADP+ biosynthetic process"/>
    <property type="evidence" value="ECO:0007669"/>
    <property type="project" value="UniProtKB-UniRule"/>
</dbReference>
<gene>
    <name evidence="6" type="primary">nadK</name>
    <name evidence="7" type="ORF">FRIFI_0444</name>
</gene>
<dbReference type="HAMAP" id="MF_00361">
    <property type="entry name" value="NAD_kinase"/>
    <property type="match status" value="1"/>
</dbReference>
<evidence type="ECO:0000256" key="1">
    <source>
        <dbReference type="ARBA" id="ARBA00022679"/>
    </source>
</evidence>
<keyword evidence="6" id="KW-0067">ATP-binding</keyword>
<evidence type="ECO:0000256" key="3">
    <source>
        <dbReference type="ARBA" id="ARBA00022857"/>
    </source>
</evidence>
<dbReference type="InterPro" id="IPR017437">
    <property type="entry name" value="ATP-NAD_kinase_PpnK-typ_C"/>
</dbReference>
<keyword evidence="2 6" id="KW-0418">Kinase</keyword>
<evidence type="ECO:0000313" key="8">
    <source>
        <dbReference type="Proteomes" id="UP000245695"/>
    </source>
</evidence>
<dbReference type="SUPFAM" id="SSF111331">
    <property type="entry name" value="NAD kinase/diacylglycerol kinase-like"/>
    <property type="match status" value="1"/>
</dbReference>
<evidence type="ECO:0000256" key="6">
    <source>
        <dbReference type="HAMAP-Rule" id="MF_00361"/>
    </source>
</evidence>
<feature type="binding site" evidence="6">
    <location>
        <position position="55"/>
    </location>
    <ligand>
        <name>NAD(+)</name>
        <dbReference type="ChEBI" id="CHEBI:57540"/>
    </ligand>
</feature>
<keyword evidence="6" id="KW-0547">Nucleotide-binding</keyword>
<comment type="caution">
    <text evidence="6">Lacks conserved residue(s) required for the propagation of feature annotation.</text>
</comment>
<dbReference type="GO" id="GO:0051287">
    <property type="term" value="F:NAD binding"/>
    <property type="evidence" value="ECO:0007669"/>
    <property type="project" value="UniProtKB-ARBA"/>
</dbReference>
<feature type="binding site" evidence="6">
    <location>
        <position position="133"/>
    </location>
    <ligand>
        <name>NAD(+)</name>
        <dbReference type="ChEBI" id="CHEBI:57540"/>
    </ligand>
</feature>
<dbReference type="EC" id="2.7.1.23" evidence="6"/>
<dbReference type="AlphaFoldDB" id="A0A2P2BNN1"/>
<evidence type="ECO:0000313" key="7">
    <source>
        <dbReference type="EMBL" id="CEI71992.1"/>
    </source>
</evidence>
<accession>A0A2P2BNN1</accession>
<dbReference type="GO" id="GO:0046872">
    <property type="term" value="F:metal ion binding"/>
    <property type="evidence" value="ECO:0007669"/>
    <property type="project" value="UniProtKB-UniRule"/>
</dbReference>
<dbReference type="PANTHER" id="PTHR20275">
    <property type="entry name" value="NAD KINASE"/>
    <property type="match status" value="1"/>
</dbReference>
<dbReference type="Proteomes" id="UP000245695">
    <property type="component" value="Chromosome 1"/>
</dbReference>
<keyword evidence="3 6" id="KW-0521">NADP</keyword>
<comment type="function">
    <text evidence="6">Involved in the regulation of the intracellular balance of NAD and NADP, and is a key enzyme in the biosynthesis of NADP. Catalyzes specifically the phosphorylation on 2'-hydroxyl of the adenosine moiety of NAD to yield NADP.</text>
</comment>
<dbReference type="EMBL" id="LN650648">
    <property type="protein sequence ID" value="CEI71992.1"/>
    <property type="molecule type" value="Genomic_DNA"/>
</dbReference>
<sequence>MRKIITVKSNELKKSIATKNLLTNKLISAGFEVIDYFHPDTELVISIGGDGSFLKTVHDFNFPDVPVVGINTGHLGFFPDISPDDIDRFITSYINEDYLIQDIPLLGASICTDKHCNDIFAINEVVVKGDKSRIIHIDVNINDRHIQKFSGDGMIISTPTGSTAYNYAAGGSIVDPSISLMQLTPLYPINTNAYRSFTSSIICSNDSVINITPEYRFENSIIIVIDGVEHKFNRISSIKTFMSDVKIKLLRMSNYEFWSRVSEKFL</sequence>
<dbReference type="KEGG" id="rhom:FRIFI_0444"/>
<organism evidence="7 8">
    <name type="scientific">Romboutsia hominis</name>
    <dbReference type="NCBI Taxonomy" id="1507512"/>
    <lineage>
        <taxon>Bacteria</taxon>
        <taxon>Bacillati</taxon>
        <taxon>Bacillota</taxon>
        <taxon>Clostridia</taxon>
        <taxon>Peptostreptococcales</taxon>
        <taxon>Peptostreptococcaceae</taxon>
        <taxon>Romboutsia</taxon>
    </lineage>
</organism>
<dbReference type="GO" id="GO:0019674">
    <property type="term" value="P:NAD+ metabolic process"/>
    <property type="evidence" value="ECO:0007669"/>
    <property type="project" value="InterPro"/>
</dbReference>
<dbReference type="GO" id="GO:0005524">
    <property type="term" value="F:ATP binding"/>
    <property type="evidence" value="ECO:0007669"/>
    <property type="project" value="UniProtKB-KW"/>
</dbReference>
<dbReference type="InterPro" id="IPR017438">
    <property type="entry name" value="ATP-NAD_kinase_N"/>
</dbReference>
<feature type="binding site" evidence="6">
    <location>
        <begin position="123"/>
        <end position="124"/>
    </location>
    <ligand>
        <name>NAD(+)</name>
        <dbReference type="ChEBI" id="CHEBI:57540"/>
    </ligand>
</feature>
<evidence type="ECO:0000256" key="4">
    <source>
        <dbReference type="ARBA" id="ARBA00023027"/>
    </source>
</evidence>
<protein>
    <recommendedName>
        <fullName evidence="6">NAD kinase</fullName>
        <ecNumber evidence="6">2.7.1.23</ecNumber>
    </recommendedName>
    <alternativeName>
        <fullName evidence="6">ATP-dependent NAD kinase</fullName>
    </alternativeName>
</protein>
<dbReference type="GO" id="GO:0003951">
    <property type="term" value="F:NAD+ kinase activity"/>
    <property type="evidence" value="ECO:0007669"/>
    <property type="project" value="UniProtKB-UniRule"/>
</dbReference>
<evidence type="ECO:0000256" key="5">
    <source>
        <dbReference type="ARBA" id="ARBA00047925"/>
    </source>
</evidence>
<dbReference type="Pfam" id="PF20143">
    <property type="entry name" value="NAD_kinase_C"/>
    <property type="match status" value="1"/>
</dbReference>
<keyword evidence="4 6" id="KW-0520">NAD</keyword>
<proteinExistence type="inferred from homology"/>
<comment type="subcellular location">
    <subcellularLocation>
        <location evidence="6">Cytoplasm</location>
    </subcellularLocation>
</comment>
<keyword evidence="8" id="KW-1185">Reference proteome</keyword>
<keyword evidence="6" id="KW-0963">Cytoplasm</keyword>
<feature type="binding site" evidence="6">
    <location>
        <position position="152"/>
    </location>
    <ligand>
        <name>NAD(+)</name>
        <dbReference type="ChEBI" id="CHEBI:57540"/>
    </ligand>
</feature>
<dbReference type="Pfam" id="PF01513">
    <property type="entry name" value="NAD_kinase"/>
    <property type="match status" value="1"/>
</dbReference>
<reference evidence="7 8" key="1">
    <citation type="submission" date="2014-09" db="EMBL/GenBank/DDBJ databases">
        <authorList>
            <person name="Hornung B.V."/>
        </authorList>
    </citation>
    <scope>NUCLEOTIDE SEQUENCE [LARGE SCALE GENOMIC DNA]</scope>
    <source>
        <strain evidence="7 8">FRIFI</strain>
    </source>
</reference>
<comment type="similarity">
    <text evidence="6">Belongs to the NAD kinase family.</text>
</comment>
<comment type="catalytic activity">
    <reaction evidence="5 6">
        <text>NAD(+) + ATP = ADP + NADP(+) + H(+)</text>
        <dbReference type="Rhea" id="RHEA:18629"/>
        <dbReference type="ChEBI" id="CHEBI:15378"/>
        <dbReference type="ChEBI" id="CHEBI:30616"/>
        <dbReference type="ChEBI" id="CHEBI:57540"/>
        <dbReference type="ChEBI" id="CHEBI:58349"/>
        <dbReference type="ChEBI" id="CHEBI:456216"/>
        <dbReference type="EC" id="2.7.1.23"/>
    </reaction>
</comment>
<dbReference type="Gene3D" id="3.40.50.10330">
    <property type="entry name" value="Probable inorganic polyphosphate/atp-NAD kinase, domain 1"/>
    <property type="match status" value="1"/>
</dbReference>
<dbReference type="PANTHER" id="PTHR20275:SF0">
    <property type="entry name" value="NAD KINASE"/>
    <property type="match status" value="1"/>
</dbReference>